<evidence type="ECO:0000259" key="1">
    <source>
        <dbReference type="SMART" id="SM00530"/>
    </source>
</evidence>
<reference evidence="2" key="1">
    <citation type="submission" date="2010-08" db="EMBL/GenBank/DDBJ databases">
        <authorList>
            <person name="Muzny D."/>
            <person name="Qin X."/>
            <person name="Deng J."/>
            <person name="Jiang H."/>
            <person name="Liu Y."/>
            <person name="Qu J."/>
            <person name="Song X.-Z."/>
            <person name="Zhang L."/>
            <person name="Thornton R."/>
            <person name="Coyle M."/>
            <person name="Francisco L."/>
            <person name="Jackson L."/>
            <person name="Javaid M."/>
            <person name="Korchina V."/>
            <person name="Kovar C."/>
            <person name="Mata R."/>
            <person name="Mathew T."/>
            <person name="Ngo R."/>
            <person name="Nguyen L."/>
            <person name="Nguyen N."/>
            <person name="Okwuonu G."/>
            <person name="Ongeri F."/>
            <person name="Pham C."/>
            <person name="Simmons D."/>
            <person name="Wilczek-Boney K."/>
            <person name="Hale W."/>
            <person name="Jakkamsetti A."/>
            <person name="Pham P."/>
            <person name="Ruth R."/>
            <person name="San Lucas F."/>
            <person name="Warren J."/>
            <person name="Zhang J."/>
            <person name="Zhao Z."/>
            <person name="Zhou C."/>
            <person name="Zhu D."/>
            <person name="Lee S."/>
            <person name="Bess C."/>
            <person name="Blankenburg K."/>
            <person name="Forbes L."/>
            <person name="Fu Q."/>
            <person name="Gubbala S."/>
            <person name="Hirani K."/>
            <person name="Jayaseelan J.C."/>
            <person name="Lara F."/>
            <person name="Munidasa M."/>
            <person name="Palculict T."/>
            <person name="Patil S."/>
            <person name="Pu L.-L."/>
            <person name="Saada N."/>
            <person name="Tang L."/>
            <person name="Weissenberger G."/>
            <person name="Zhu Y."/>
            <person name="Hemphill L."/>
            <person name="Shang Y."/>
            <person name="Youmans B."/>
            <person name="Ayvaz T."/>
            <person name="Ross M."/>
            <person name="Santibanez J."/>
            <person name="Aqrawi P."/>
            <person name="Gross S."/>
            <person name="Joshi V."/>
            <person name="Fowler G."/>
            <person name="Nazareth L."/>
            <person name="Reid J."/>
            <person name="Worley K."/>
            <person name="Petrosino J."/>
            <person name="Highlander S."/>
            <person name="Gibbs R."/>
        </authorList>
    </citation>
    <scope>NUCLEOTIDE SEQUENCE [LARGE SCALE GENOMIC DNA]</scope>
    <source>
        <strain evidence="2">ATCC 35239</strain>
    </source>
</reference>
<accession>E0QR98</accession>
<dbReference type="CDD" id="cd00093">
    <property type="entry name" value="HTH_XRE"/>
    <property type="match status" value="1"/>
</dbReference>
<proteinExistence type="predicted"/>
<evidence type="ECO:0000313" key="2">
    <source>
        <dbReference type="EMBL" id="EFM46091.1"/>
    </source>
</evidence>
<sequence>MGADSFSQTAAMASIMARQPSSTGFCECPVLFHCASGCITKSHKTAVSCCPFGKSSCRSCRKSLISSKSRTARSMFGQTSLSPRFVRMVCPGAPVQSSIMVNSSVKGFIPSVYADGSTLNMKSLDRSREHGSLTVGARNTTRKRITAPDMGGFIVSTALCREYAGNKRPVRGIPAGRLSAVFLAPGAFFYPGHRHPRSRKASQKERGPVMVPKILNPTLIAVLRSELARKEISLVTLAERLDMPLPAVTRIFVEFEPLTVDTASQIADVLHRDLAGIIRQTKYAKAHYPNMGEPDPTERSAA</sequence>
<name>E0QR98_9ACTO</name>
<dbReference type="STRING" id="871571.HMPREF0580_1413"/>
<dbReference type="AlphaFoldDB" id="E0QR98"/>
<dbReference type="InterPro" id="IPR001387">
    <property type="entry name" value="Cro/C1-type_HTH"/>
</dbReference>
<evidence type="ECO:0000313" key="3">
    <source>
        <dbReference type="Proteomes" id="UP000003045"/>
    </source>
</evidence>
<dbReference type="HOGENOM" id="CLU_920755_0_0_11"/>
<gene>
    <name evidence="2" type="ORF">HMPREF0580_1413</name>
</gene>
<comment type="caution">
    <text evidence="2">The sequence shown here is derived from an EMBL/GenBank/DDBJ whole genome shotgun (WGS) entry which is preliminary data.</text>
</comment>
<dbReference type="Proteomes" id="UP000003045">
    <property type="component" value="Unassembled WGS sequence"/>
</dbReference>
<organism evidence="2 3">
    <name type="scientific">Mobiluncus mulieris ATCC 35239</name>
    <dbReference type="NCBI Taxonomy" id="871571"/>
    <lineage>
        <taxon>Bacteria</taxon>
        <taxon>Bacillati</taxon>
        <taxon>Actinomycetota</taxon>
        <taxon>Actinomycetes</taxon>
        <taxon>Actinomycetales</taxon>
        <taxon>Actinomycetaceae</taxon>
        <taxon>Mobiluncus</taxon>
    </lineage>
</organism>
<feature type="domain" description="HTH cro/C1-type" evidence="1">
    <location>
        <begin position="222"/>
        <end position="277"/>
    </location>
</feature>
<protein>
    <recommendedName>
        <fullName evidence="1">HTH cro/C1-type domain-containing protein</fullName>
    </recommendedName>
</protein>
<dbReference type="SMART" id="SM00530">
    <property type="entry name" value="HTH_XRE"/>
    <property type="match status" value="1"/>
</dbReference>
<keyword evidence="3" id="KW-1185">Reference proteome</keyword>
<dbReference type="EMBL" id="AEET01000032">
    <property type="protein sequence ID" value="EFM46091.1"/>
    <property type="molecule type" value="Genomic_DNA"/>
</dbReference>